<dbReference type="InterPro" id="IPR008974">
    <property type="entry name" value="TRAF-like"/>
</dbReference>
<dbReference type="RefSeq" id="XP_006820821.1">
    <property type="nucleotide sequence ID" value="XM_006820758.1"/>
</dbReference>
<dbReference type="InterPro" id="IPR002889">
    <property type="entry name" value="WSC_carb-bd"/>
</dbReference>
<proteinExistence type="predicted"/>
<dbReference type="Pfam" id="PF21355">
    <property type="entry name" value="TRAF-mep_MATH"/>
    <property type="match status" value="1"/>
</dbReference>
<dbReference type="SUPFAM" id="SSF57953">
    <property type="entry name" value="Trimerization domain of TRAF"/>
    <property type="match status" value="1"/>
</dbReference>
<dbReference type="PROSITE" id="PS51212">
    <property type="entry name" value="WSC"/>
    <property type="match status" value="1"/>
</dbReference>
<keyword evidence="3" id="KW-1185">Reference proteome</keyword>
<feature type="domain" description="MATH" evidence="1">
    <location>
        <begin position="266"/>
        <end position="412"/>
    </location>
</feature>
<evidence type="ECO:0000259" key="2">
    <source>
        <dbReference type="PROSITE" id="PS51212"/>
    </source>
</evidence>
<dbReference type="SMART" id="SM00321">
    <property type="entry name" value="WSC"/>
    <property type="match status" value="1"/>
</dbReference>
<dbReference type="PANTHER" id="PTHR10131">
    <property type="entry name" value="TNF RECEPTOR ASSOCIATED FACTOR"/>
    <property type="match status" value="1"/>
</dbReference>
<dbReference type="Proteomes" id="UP000694865">
    <property type="component" value="Unplaced"/>
</dbReference>
<dbReference type="InterPro" id="IPR002083">
    <property type="entry name" value="MATH/TRAF_dom"/>
</dbReference>
<dbReference type="InterPro" id="IPR032070">
    <property type="entry name" value="TRAF_BIRC3-bd"/>
</dbReference>
<reference evidence="4" key="1">
    <citation type="submission" date="2025-08" db="UniProtKB">
        <authorList>
            <consortium name="RefSeq"/>
        </authorList>
    </citation>
    <scope>IDENTIFICATION</scope>
    <source>
        <tissue evidence="4">Testes</tissue>
    </source>
</reference>
<dbReference type="Gene3D" id="1.20.5.170">
    <property type="match status" value="1"/>
</dbReference>
<evidence type="ECO:0000259" key="1">
    <source>
        <dbReference type="PROSITE" id="PS50144"/>
    </source>
</evidence>
<dbReference type="SUPFAM" id="SSF49599">
    <property type="entry name" value="TRAF domain-like"/>
    <property type="match status" value="1"/>
</dbReference>
<dbReference type="Gene3D" id="2.60.210.10">
    <property type="entry name" value="Apoptosis, Tumor Necrosis Factor Receptor Associated Protein 2, Chain A"/>
    <property type="match status" value="1"/>
</dbReference>
<evidence type="ECO:0000313" key="4">
    <source>
        <dbReference type="RefSeq" id="XP_006820821.1"/>
    </source>
</evidence>
<dbReference type="Pfam" id="PF01822">
    <property type="entry name" value="WSC"/>
    <property type="match status" value="1"/>
</dbReference>
<name>A0ABM0MLD0_SACKO</name>
<protein>
    <submittedName>
        <fullName evidence="4">Uncharacterized protein LOC100368383</fullName>
    </submittedName>
</protein>
<dbReference type="Pfam" id="PF16673">
    <property type="entry name" value="TRAF_BIRC3_bd"/>
    <property type="match status" value="1"/>
</dbReference>
<dbReference type="PANTHER" id="PTHR10131:SF138">
    <property type="entry name" value="RE66324P"/>
    <property type="match status" value="1"/>
</dbReference>
<dbReference type="GeneID" id="100368383"/>
<evidence type="ECO:0000313" key="3">
    <source>
        <dbReference type="Proteomes" id="UP000694865"/>
    </source>
</evidence>
<dbReference type="SMART" id="SM00061">
    <property type="entry name" value="MATH"/>
    <property type="match status" value="1"/>
</dbReference>
<gene>
    <name evidence="4" type="primary">LOC100368383</name>
</gene>
<dbReference type="InterPro" id="IPR049342">
    <property type="entry name" value="TRAF1-6_MATH_dom"/>
</dbReference>
<organism evidence="3 4">
    <name type="scientific">Saccoglossus kowalevskii</name>
    <name type="common">Acorn worm</name>
    <dbReference type="NCBI Taxonomy" id="10224"/>
    <lineage>
        <taxon>Eukaryota</taxon>
        <taxon>Metazoa</taxon>
        <taxon>Hemichordata</taxon>
        <taxon>Enteropneusta</taxon>
        <taxon>Harrimaniidae</taxon>
        <taxon>Saccoglossus</taxon>
    </lineage>
</organism>
<accession>A0ABM0MLD0</accession>
<feature type="domain" description="WSC" evidence="2">
    <location>
        <begin position="479"/>
        <end position="572"/>
    </location>
</feature>
<sequence>MLPEEHQEKINLIKRMSRHLLEKLRKGAKSDQLRRIDERLRRAEDSELNDCDEMPHHYIEHTDPERSNCVKQVGPCELENVGCNELVEIKKMTQHLETSIVKHLDLTRDKVLVIVKEYDALKAVLDVPRLSQNVGESADKIVVVERAVQKVERDLADVTTSQQNQQSARQANIDKQSRLTNEMKAKTIILDSKLSTYEGIVAVLNGQIERVANVVQATEKEQKQDRDLLASLERKIKSQDRIIALKDVYLAEQDLRIQSLEMASYDGVLVWKITDFNRKRNESISGRTTSIYSPCFFTSRHGYKMCARIYLNGDGMGKGNHISLFFVIMKGTFDGLLRWPFMQKVTFMILDQKNQDHVIDSFRPTTTSNSFQRPTGDMNIASGCPLFMPLSQLDSRRHAYVKDDSLDSIETFIDITIANFTDTFVDITVQNSTETYFNINATNITEEVLDIIGVKSYEEVFDVISACMLVIVALVGTAEDSYLGCYIVKPEERETQVSSGIYNFNEINPMLCISLCKRRDYSHAALQQGFHCLCGNEIGMDIADDDKCNIKCVGFPTYHCGGYGYASVYSTDESVKGFETLDPGKKRLYCSRILAENHHTGQSWYFLCNQWLTEKHKPCSYKVLNFEEMIMNKHLLTVTSHSDMCVKHLTTLSLFIRHINNSVTHFECLTSLFAFMCTAMFVNTILLYEQAEFEGEGAEEFDVFTALMRGVLGRIIAMPVNWLLVLIFRNS</sequence>
<dbReference type="PROSITE" id="PS50144">
    <property type="entry name" value="MATH"/>
    <property type="match status" value="1"/>
</dbReference>